<feature type="transmembrane region" description="Helical" evidence="8">
    <location>
        <begin position="115"/>
        <end position="142"/>
    </location>
</feature>
<dbReference type="PANTHER" id="PTHR43386">
    <property type="entry name" value="OLIGOPEPTIDE TRANSPORT SYSTEM PERMEASE PROTEIN APPC"/>
    <property type="match status" value="1"/>
</dbReference>
<dbReference type="InterPro" id="IPR035906">
    <property type="entry name" value="MetI-like_sf"/>
</dbReference>
<reference evidence="10" key="1">
    <citation type="submission" date="2020-11" db="EMBL/GenBank/DDBJ databases">
        <authorList>
            <person name="Lee S.D."/>
        </authorList>
    </citation>
    <scope>NUCLEOTIDE SEQUENCE</scope>
    <source>
        <strain evidence="10">SAP-2</strain>
    </source>
</reference>
<proteinExistence type="inferred from homology"/>
<comment type="similarity">
    <text evidence="8">Belongs to the binding-protein-dependent transport system permease family.</text>
</comment>
<feature type="transmembrane region" description="Helical" evidence="8">
    <location>
        <begin position="49"/>
        <end position="72"/>
    </location>
</feature>
<dbReference type="GO" id="GO:0055085">
    <property type="term" value="P:transmembrane transport"/>
    <property type="evidence" value="ECO:0007669"/>
    <property type="project" value="InterPro"/>
</dbReference>
<keyword evidence="4" id="KW-0997">Cell inner membrane</keyword>
<feature type="transmembrane region" description="Helical" evidence="8">
    <location>
        <begin position="186"/>
        <end position="203"/>
    </location>
</feature>
<evidence type="ECO:0000313" key="10">
    <source>
        <dbReference type="EMBL" id="MBF6637233.1"/>
    </source>
</evidence>
<feature type="domain" description="ABC transmembrane type-1" evidence="9">
    <location>
        <begin position="115"/>
        <end position="315"/>
    </location>
</feature>
<evidence type="ECO:0000256" key="7">
    <source>
        <dbReference type="ARBA" id="ARBA00023136"/>
    </source>
</evidence>
<evidence type="ECO:0000256" key="8">
    <source>
        <dbReference type="RuleBase" id="RU363032"/>
    </source>
</evidence>
<organism evidence="10 11">
    <name type="scientific">Rouxiella silvae</name>
    <dbReference type="NCBI Taxonomy" id="1646373"/>
    <lineage>
        <taxon>Bacteria</taxon>
        <taxon>Pseudomonadati</taxon>
        <taxon>Pseudomonadota</taxon>
        <taxon>Gammaproteobacteria</taxon>
        <taxon>Enterobacterales</taxon>
        <taxon>Yersiniaceae</taxon>
        <taxon>Rouxiella</taxon>
    </lineage>
</organism>
<evidence type="ECO:0000256" key="5">
    <source>
        <dbReference type="ARBA" id="ARBA00022692"/>
    </source>
</evidence>
<dbReference type="RefSeq" id="WP_194978032.1">
    <property type="nucleotide sequence ID" value="NZ_JADMKS010000004.1"/>
</dbReference>
<evidence type="ECO:0000256" key="2">
    <source>
        <dbReference type="ARBA" id="ARBA00022448"/>
    </source>
</evidence>
<feature type="transmembrane region" description="Helical" evidence="8">
    <location>
        <begin position="154"/>
        <end position="174"/>
    </location>
</feature>
<gene>
    <name evidence="10" type="ORF">ITX54_11265</name>
</gene>
<dbReference type="AlphaFoldDB" id="A0AA40X1W4"/>
<protein>
    <submittedName>
        <fullName evidence="10">ABC transporter permease</fullName>
    </submittedName>
</protein>
<dbReference type="InterPro" id="IPR050366">
    <property type="entry name" value="BP-dependent_transpt_permease"/>
</dbReference>
<dbReference type="CDD" id="cd06261">
    <property type="entry name" value="TM_PBP2"/>
    <property type="match status" value="1"/>
</dbReference>
<dbReference type="Proteomes" id="UP000705283">
    <property type="component" value="Unassembled WGS sequence"/>
</dbReference>
<feature type="transmembrane region" description="Helical" evidence="8">
    <location>
        <begin position="238"/>
        <end position="259"/>
    </location>
</feature>
<dbReference type="Pfam" id="PF00528">
    <property type="entry name" value="BPD_transp_1"/>
    <property type="match status" value="1"/>
</dbReference>
<name>A0AA40X1W4_9GAMM</name>
<comment type="caution">
    <text evidence="10">The sequence shown here is derived from an EMBL/GenBank/DDBJ whole genome shotgun (WGS) entry which is preliminary data.</text>
</comment>
<evidence type="ECO:0000313" key="11">
    <source>
        <dbReference type="Proteomes" id="UP000705283"/>
    </source>
</evidence>
<evidence type="ECO:0000259" key="9">
    <source>
        <dbReference type="PROSITE" id="PS50928"/>
    </source>
</evidence>
<sequence length="327" mass="35845">MMNQDSRQPAEFNAVAAPTRLQLIKQNLTAFIDSDFLYYFWKSKITVMAFFWTVALLISGIFSGWLAPYSIFDASSFDLMNSELPPSWLTGGDAHFWLGTDVQGRDLLSLMLYGLHISLIVGLISVGLSLLIGVLLGVLSGYLGGLVDTVIMRFADAMLSIPTIMFSLLISGVARGILPKALQGEMAMPIIVASIALTGWMQYTRTIRSLTILEKHKEYVLASKVSGGRSLHIMFAHILPNVLSPVSVLATLHLGLAILTEATLSFLGVGMPPDQPSLGTLINEGNQYLFSGQWWVVLFPALVLVTLSLAFNILGDWLRDILNPKLR</sequence>
<dbReference type="PROSITE" id="PS50928">
    <property type="entry name" value="ABC_TM1"/>
    <property type="match status" value="1"/>
</dbReference>
<feature type="transmembrane region" description="Helical" evidence="8">
    <location>
        <begin position="294"/>
        <end position="318"/>
    </location>
</feature>
<keyword evidence="5 8" id="KW-0812">Transmembrane</keyword>
<evidence type="ECO:0000256" key="6">
    <source>
        <dbReference type="ARBA" id="ARBA00022989"/>
    </source>
</evidence>
<dbReference type="PANTHER" id="PTHR43386:SF26">
    <property type="entry name" value="ABC TRANSPORTER PERMEASE PROTEIN"/>
    <property type="match status" value="1"/>
</dbReference>
<evidence type="ECO:0000256" key="4">
    <source>
        <dbReference type="ARBA" id="ARBA00022519"/>
    </source>
</evidence>
<reference evidence="10" key="2">
    <citation type="submission" date="2022-09" db="EMBL/GenBank/DDBJ databases">
        <title>Rouxiella aceris sp. nov., isolated from tree sap and emended description of the genus Rhouxiella.</title>
        <authorList>
            <person name="Kim I.S."/>
        </authorList>
    </citation>
    <scope>NUCLEOTIDE SEQUENCE</scope>
    <source>
        <strain evidence="10">SAP-2</strain>
    </source>
</reference>
<accession>A0AA40X1W4</accession>
<dbReference type="Gene3D" id="1.10.3720.10">
    <property type="entry name" value="MetI-like"/>
    <property type="match status" value="1"/>
</dbReference>
<dbReference type="EMBL" id="JADMKS010000004">
    <property type="protein sequence ID" value="MBF6637233.1"/>
    <property type="molecule type" value="Genomic_DNA"/>
</dbReference>
<dbReference type="InterPro" id="IPR000515">
    <property type="entry name" value="MetI-like"/>
</dbReference>
<comment type="subcellular location">
    <subcellularLocation>
        <location evidence="1">Cell inner membrane</location>
        <topology evidence="1">Multi-pass membrane protein</topology>
    </subcellularLocation>
    <subcellularLocation>
        <location evidence="8">Cell membrane</location>
        <topology evidence="8">Multi-pass membrane protein</topology>
    </subcellularLocation>
</comment>
<dbReference type="SUPFAM" id="SSF161098">
    <property type="entry name" value="MetI-like"/>
    <property type="match status" value="1"/>
</dbReference>
<keyword evidence="2 8" id="KW-0813">Transport</keyword>
<dbReference type="GO" id="GO:0005886">
    <property type="term" value="C:plasma membrane"/>
    <property type="evidence" value="ECO:0007669"/>
    <property type="project" value="UniProtKB-SubCell"/>
</dbReference>
<keyword evidence="7 8" id="KW-0472">Membrane</keyword>
<keyword evidence="6 8" id="KW-1133">Transmembrane helix</keyword>
<evidence type="ECO:0000256" key="3">
    <source>
        <dbReference type="ARBA" id="ARBA00022475"/>
    </source>
</evidence>
<keyword evidence="3" id="KW-1003">Cell membrane</keyword>
<evidence type="ECO:0000256" key="1">
    <source>
        <dbReference type="ARBA" id="ARBA00004429"/>
    </source>
</evidence>